<sequence length="261" mass="27676">MHASASILALGAMAATVSAHGHVQTIKVNGKSFQGYDPSFAYQSPVPEVPGWTAENLDNGFVDPSTYSSGDIICHKNGSPGKAYVEAAAGDKLEIQWSTWPDSHHGPVINYIASCEGDCTTVDKTSLSWVKFQADGLKSGSSPGTWATDDLISNNFTATATLPAGLKAGNYVVRHEIIALHSASQENGAQNYPQCFNVKVTGDGSTAISGGEKATAFYKASDAGIKFNLYTTFDSYPMPGPELWSAAAAKVRRHVRDFFSA</sequence>
<evidence type="ECO:0000313" key="7">
    <source>
        <dbReference type="EMBL" id="KAL0262740.1"/>
    </source>
</evidence>
<dbReference type="InterPro" id="IPR049892">
    <property type="entry name" value="AA9"/>
</dbReference>
<feature type="chain" id="PRO_5010419402" evidence="5">
    <location>
        <begin position="20"/>
        <end position="261"/>
    </location>
</feature>
<dbReference type="InterPro" id="IPR005103">
    <property type="entry name" value="AA9_LPMO"/>
</dbReference>
<dbReference type="Pfam" id="PF03443">
    <property type="entry name" value="AA9"/>
    <property type="match status" value="1"/>
</dbReference>
<protein>
    <submittedName>
        <fullName evidence="8 9">Endoglucanase-4</fullName>
    </submittedName>
</protein>
<feature type="domain" description="Auxiliary Activity family 9 catalytic" evidence="6">
    <location>
        <begin position="20"/>
        <end position="233"/>
    </location>
</feature>
<dbReference type="AlphaFoldDB" id="A0A0G2DZH4"/>
<reference evidence="9 11" key="3">
    <citation type="submission" date="2017-01" db="EMBL/GenBank/DDBJ databases">
        <title>Draft genome sequence of Diplodia seriata F98.1, a fungal species involved in grapevine trunk diseases.</title>
        <authorList>
            <person name="Robert-Siegwald G."/>
            <person name="Vallet J."/>
            <person name="Abou-Mansour E."/>
            <person name="Xu J."/>
            <person name="Rey P."/>
            <person name="Bertsch C."/>
            <person name="Rego C."/>
            <person name="Larignon P."/>
            <person name="Fontaine F."/>
            <person name="Lebrun M.-H."/>
        </authorList>
    </citation>
    <scope>NUCLEOTIDE SEQUENCE [LARGE SCALE GENOMIC DNA]</scope>
    <source>
        <strain evidence="9 11">F98.1</strain>
    </source>
</reference>
<reference evidence="8 10" key="2">
    <citation type="submission" date="2015-05" db="EMBL/GenBank/DDBJ databases">
        <title>Distinctive expansion of gene families associated with plant cell wall degradation and secondary metabolism in the genomes of grapevine trunk pathogens.</title>
        <authorList>
            <person name="Lawrence D.P."/>
            <person name="Travadon R."/>
            <person name="Rolshausen P.E."/>
            <person name="Baumgartner K."/>
        </authorList>
    </citation>
    <scope>NUCLEOTIDE SEQUENCE [LARGE SCALE GENOMIC DNA]</scope>
    <source>
        <strain evidence="8">DS831</strain>
    </source>
</reference>
<dbReference type="Gene3D" id="2.70.50.70">
    <property type="match status" value="1"/>
</dbReference>
<dbReference type="Proteomes" id="UP000190776">
    <property type="component" value="Unassembled WGS sequence"/>
</dbReference>
<evidence type="ECO:0000256" key="4">
    <source>
        <dbReference type="ARBA" id="ARBA00023157"/>
    </source>
</evidence>
<evidence type="ECO:0000256" key="2">
    <source>
        <dbReference type="ARBA" id="ARBA00004613"/>
    </source>
</evidence>
<dbReference type="OrthoDB" id="4849160at2759"/>
<feature type="signal peptide" evidence="5">
    <location>
        <begin position="1"/>
        <end position="19"/>
    </location>
</feature>
<keyword evidence="12" id="KW-1185">Reference proteome</keyword>
<dbReference type="EMBL" id="LAQI01000177">
    <property type="protein sequence ID" value="KKY15949.1"/>
    <property type="molecule type" value="Genomic_DNA"/>
</dbReference>
<dbReference type="CDD" id="cd21175">
    <property type="entry name" value="LPMO_AA9"/>
    <property type="match status" value="1"/>
</dbReference>
<evidence type="ECO:0000256" key="1">
    <source>
        <dbReference type="ARBA" id="ARBA00001973"/>
    </source>
</evidence>
<dbReference type="GO" id="GO:0005576">
    <property type="term" value="C:extracellular region"/>
    <property type="evidence" value="ECO:0007669"/>
    <property type="project" value="UniProtKB-SubCell"/>
</dbReference>
<comment type="caution">
    <text evidence="8">The sequence shown here is derived from an EMBL/GenBank/DDBJ whole genome shotgun (WGS) entry which is preliminary data.</text>
</comment>
<evidence type="ECO:0000313" key="8">
    <source>
        <dbReference type="EMBL" id="KKY15949.1"/>
    </source>
</evidence>
<evidence type="ECO:0000313" key="12">
    <source>
        <dbReference type="Proteomes" id="UP001430584"/>
    </source>
</evidence>
<evidence type="ECO:0000256" key="5">
    <source>
        <dbReference type="SAM" id="SignalP"/>
    </source>
</evidence>
<evidence type="ECO:0000256" key="3">
    <source>
        <dbReference type="ARBA" id="ARBA00022525"/>
    </source>
</evidence>
<keyword evidence="5" id="KW-0732">Signal</keyword>
<reference evidence="7 12" key="4">
    <citation type="submission" date="2024-02" db="EMBL/GenBank/DDBJ databases">
        <title>De novo assembly and annotation of 12 fungi associated with fruit tree decline syndrome in Ontario, Canada.</title>
        <authorList>
            <person name="Sulman M."/>
            <person name="Ellouze W."/>
            <person name="Ilyukhin E."/>
        </authorList>
    </citation>
    <scope>NUCLEOTIDE SEQUENCE [LARGE SCALE GENOMIC DNA]</scope>
    <source>
        <strain evidence="7 12">FDS-637</strain>
    </source>
</reference>
<evidence type="ECO:0000313" key="10">
    <source>
        <dbReference type="Proteomes" id="UP000034182"/>
    </source>
</evidence>
<proteinExistence type="predicted"/>
<dbReference type="Proteomes" id="UP001430584">
    <property type="component" value="Unassembled WGS sequence"/>
</dbReference>
<dbReference type="STRING" id="420778.A0A0G2DZH4"/>
<keyword evidence="3" id="KW-0964">Secreted</keyword>
<keyword evidence="4" id="KW-1015">Disulfide bond</keyword>
<evidence type="ECO:0000259" key="6">
    <source>
        <dbReference type="Pfam" id="PF03443"/>
    </source>
</evidence>
<evidence type="ECO:0000313" key="9">
    <source>
        <dbReference type="EMBL" id="OMP83831.1"/>
    </source>
</evidence>
<dbReference type="EMBL" id="JAJVCZ030000002">
    <property type="protein sequence ID" value="KAL0262740.1"/>
    <property type="molecule type" value="Genomic_DNA"/>
</dbReference>
<dbReference type="Proteomes" id="UP000034182">
    <property type="component" value="Unassembled WGS sequence"/>
</dbReference>
<comment type="cofactor">
    <cofactor evidence="1">
        <name>Cu(2+)</name>
        <dbReference type="ChEBI" id="CHEBI:29036"/>
    </cofactor>
</comment>
<accession>A0A0G2DZH4</accession>
<name>A0A0G2DZH4_9PEZI</name>
<gene>
    <name evidence="9" type="ORF">BK809_0005212</name>
    <name evidence="7" type="ORF">SLS55_001712</name>
    <name evidence="8" type="ORF">UCDDS831_g07333</name>
</gene>
<evidence type="ECO:0000313" key="11">
    <source>
        <dbReference type="Proteomes" id="UP000190776"/>
    </source>
</evidence>
<dbReference type="PANTHER" id="PTHR33353">
    <property type="entry name" value="PUTATIVE (AFU_ORTHOLOGUE AFUA_1G12560)-RELATED"/>
    <property type="match status" value="1"/>
</dbReference>
<organism evidence="8 10">
    <name type="scientific">Diplodia seriata</name>
    <dbReference type="NCBI Taxonomy" id="420778"/>
    <lineage>
        <taxon>Eukaryota</taxon>
        <taxon>Fungi</taxon>
        <taxon>Dikarya</taxon>
        <taxon>Ascomycota</taxon>
        <taxon>Pezizomycotina</taxon>
        <taxon>Dothideomycetes</taxon>
        <taxon>Dothideomycetes incertae sedis</taxon>
        <taxon>Botryosphaeriales</taxon>
        <taxon>Botryosphaeriaceae</taxon>
        <taxon>Diplodia</taxon>
    </lineage>
</organism>
<reference evidence="8 10" key="1">
    <citation type="submission" date="2015-03" db="EMBL/GenBank/DDBJ databases">
        <authorList>
            <person name="Morales-Cruz A."/>
            <person name="Amrine K.C."/>
            <person name="Cantu D."/>
        </authorList>
    </citation>
    <scope>NUCLEOTIDE SEQUENCE [LARGE SCALE GENOMIC DNA]</scope>
    <source>
        <strain evidence="8">DS831</strain>
    </source>
</reference>
<dbReference type="PANTHER" id="PTHR33353:SF34">
    <property type="entry name" value="ENDO-BETA-1,4-GLUCANASE D"/>
    <property type="match status" value="1"/>
</dbReference>
<comment type="subcellular location">
    <subcellularLocation>
        <location evidence="2">Secreted</location>
    </subcellularLocation>
</comment>
<dbReference type="EMBL" id="MSZU01000111">
    <property type="protein sequence ID" value="OMP83831.1"/>
    <property type="molecule type" value="Genomic_DNA"/>
</dbReference>